<evidence type="ECO:0000256" key="1">
    <source>
        <dbReference type="ARBA" id="ARBA00009003"/>
    </source>
</evidence>
<evidence type="ECO:0000313" key="5">
    <source>
        <dbReference type="Proteomes" id="UP001172101"/>
    </source>
</evidence>
<evidence type="ECO:0000256" key="3">
    <source>
        <dbReference type="SAM" id="SignalP"/>
    </source>
</evidence>
<dbReference type="Pfam" id="PF04488">
    <property type="entry name" value="Gly_transf_sug"/>
    <property type="match status" value="1"/>
</dbReference>
<evidence type="ECO:0000256" key="2">
    <source>
        <dbReference type="SAM" id="MobiDB-lite"/>
    </source>
</evidence>
<dbReference type="Proteomes" id="UP001172101">
    <property type="component" value="Unassembled WGS sequence"/>
</dbReference>
<protein>
    <recommendedName>
        <fullName evidence="6">Glycosyl transferase</fullName>
    </recommendedName>
</protein>
<feature type="region of interest" description="Disordered" evidence="2">
    <location>
        <begin position="41"/>
        <end position="71"/>
    </location>
</feature>
<dbReference type="InterPro" id="IPR029044">
    <property type="entry name" value="Nucleotide-diphossugar_trans"/>
</dbReference>
<keyword evidence="5" id="KW-1185">Reference proteome</keyword>
<dbReference type="Gene3D" id="3.90.550.20">
    <property type="match status" value="1"/>
</dbReference>
<dbReference type="SUPFAM" id="SSF53448">
    <property type="entry name" value="Nucleotide-diphospho-sugar transferases"/>
    <property type="match status" value="1"/>
</dbReference>
<dbReference type="GeneID" id="85321557"/>
<accession>A0AA40ACK6</accession>
<dbReference type="RefSeq" id="XP_060294612.1">
    <property type="nucleotide sequence ID" value="XM_060438287.1"/>
</dbReference>
<dbReference type="InterPro" id="IPR007577">
    <property type="entry name" value="GlycoTrfase_DXD_sugar-bd_CS"/>
</dbReference>
<organism evidence="4 5">
    <name type="scientific">Lasiosphaeria miniovina</name>
    <dbReference type="NCBI Taxonomy" id="1954250"/>
    <lineage>
        <taxon>Eukaryota</taxon>
        <taxon>Fungi</taxon>
        <taxon>Dikarya</taxon>
        <taxon>Ascomycota</taxon>
        <taxon>Pezizomycotina</taxon>
        <taxon>Sordariomycetes</taxon>
        <taxon>Sordariomycetidae</taxon>
        <taxon>Sordariales</taxon>
        <taxon>Lasiosphaeriaceae</taxon>
        <taxon>Lasiosphaeria</taxon>
    </lineage>
</organism>
<keyword evidence="3" id="KW-0732">Signal</keyword>
<evidence type="ECO:0000313" key="4">
    <source>
        <dbReference type="EMBL" id="KAK0713289.1"/>
    </source>
</evidence>
<dbReference type="AlphaFoldDB" id="A0AA40ACK6"/>
<sequence length="407" mass="45425">MSPRLIPIAAVLVFISLGLVAHQTFSDTGILNFRHPGADRACPSQPSAAPSSPANDGDNAGQGAGGDVVVPPGPVHIPNTVHFVYIFKEGVSEFNFEFKHFLSVYSAWYYWRPEIVYMHTNAGAPAVEAAREGKGKGGRPNQWNQLIFNAIPNLRINNVDEPKVAGNGREIKVIEHKSDFVRTQVVREMGGVYLDLDAHALRDVRALRDCGFATVFGRQKHGQVNNGIFFGRKDALLLNRWWEEMNAVYDGGWTTHGNGVLTWLGPRLAREPGEVLILEQDALQPGSWEVEDNKLLFGIHNETASNLPAGFHDGDPLPEHAEAMEDRWNKRKDPAVFPDWQRDYSSTWVLHAFDPGRNNNPVPGFSHISPRYVLERQSNFARAVYPVVRHMYDEGLIKVDDSYKGAD</sequence>
<feature type="signal peptide" evidence="3">
    <location>
        <begin position="1"/>
        <end position="21"/>
    </location>
</feature>
<comment type="caution">
    <text evidence="4">The sequence shown here is derived from an EMBL/GenBank/DDBJ whole genome shotgun (WGS) entry which is preliminary data.</text>
</comment>
<gene>
    <name evidence="4" type="ORF">B0T26DRAFT_651540</name>
</gene>
<dbReference type="EMBL" id="JAUIRO010000005">
    <property type="protein sequence ID" value="KAK0713289.1"/>
    <property type="molecule type" value="Genomic_DNA"/>
</dbReference>
<feature type="compositionally biased region" description="Low complexity" evidence="2">
    <location>
        <begin position="41"/>
        <end position="59"/>
    </location>
</feature>
<evidence type="ECO:0008006" key="6">
    <source>
        <dbReference type="Google" id="ProtNLM"/>
    </source>
</evidence>
<comment type="similarity">
    <text evidence="1">Belongs to the glycosyltransferase 32 family.</text>
</comment>
<dbReference type="PANTHER" id="PTHR46830">
    <property type="entry name" value="TRANSFERASE, PUTATIVE-RELATED"/>
    <property type="match status" value="1"/>
</dbReference>
<feature type="chain" id="PRO_5041293530" description="Glycosyl transferase" evidence="3">
    <location>
        <begin position="22"/>
        <end position="407"/>
    </location>
</feature>
<name>A0AA40ACK6_9PEZI</name>
<dbReference type="PANTHER" id="PTHR46830:SF2">
    <property type="entry name" value="ALPHA-1,4-N-ACETYLGLUCOSAMINYLTRANSFERASE"/>
    <property type="match status" value="1"/>
</dbReference>
<dbReference type="GO" id="GO:1901135">
    <property type="term" value="P:carbohydrate derivative metabolic process"/>
    <property type="evidence" value="ECO:0007669"/>
    <property type="project" value="UniProtKB-ARBA"/>
</dbReference>
<reference evidence="4" key="1">
    <citation type="submission" date="2023-06" db="EMBL/GenBank/DDBJ databases">
        <title>Genome-scale phylogeny and comparative genomics of the fungal order Sordariales.</title>
        <authorList>
            <consortium name="Lawrence Berkeley National Laboratory"/>
            <person name="Hensen N."/>
            <person name="Bonometti L."/>
            <person name="Westerberg I."/>
            <person name="Brannstrom I.O."/>
            <person name="Guillou S."/>
            <person name="Cros-Aarteil S."/>
            <person name="Calhoun S."/>
            <person name="Haridas S."/>
            <person name="Kuo A."/>
            <person name="Mondo S."/>
            <person name="Pangilinan J."/>
            <person name="Riley R."/>
            <person name="LaButti K."/>
            <person name="Andreopoulos B."/>
            <person name="Lipzen A."/>
            <person name="Chen C."/>
            <person name="Yanf M."/>
            <person name="Daum C."/>
            <person name="Ng V."/>
            <person name="Clum A."/>
            <person name="Steindorff A."/>
            <person name="Ohm R."/>
            <person name="Martin F."/>
            <person name="Silar P."/>
            <person name="Natvig D."/>
            <person name="Lalanne C."/>
            <person name="Gautier V."/>
            <person name="Ament-velasquez S.L."/>
            <person name="Kruys A."/>
            <person name="Hutchinson M.I."/>
            <person name="Powell A.J."/>
            <person name="Barry K."/>
            <person name="Miller A.N."/>
            <person name="Grigoriev I.V."/>
            <person name="Debuchy R."/>
            <person name="Gladieux P."/>
            <person name="Thoren M.H."/>
            <person name="Johannesson H."/>
        </authorList>
    </citation>
    <scope>NUCLEOTIDE SEQUENCE</scope>
    <source>
        <strain evidence="4">SMH2392-1A</strain>
    </source>
</reference>
<proteinExistence type="inferred from homology"/>